<dbReference type="AlphaFoldDB" id="A0A1R4ETF6"/>
<feature type="transmembrane region" description="Helical" evidence="1">
    <location>
        <begin position="65"/>
        <end position="85"/>
    </location>
</feature>
<feature type="transmembrane region" description="Helical" evidence="1">
    <location>
        <begin position="27"/>
        <end position="45"/>
    </location>
</feature>
<evidence type="ECO:0000313" key="2">
    <source>
        <dbReference type="EMBL" id="SJM46902.1"/>
    </source>
</evidence>
<proteinExistence type="predicted"/>
<dbReference type="EMBL" id="FUHW01000004">
    <property type="protein sequence ID" value="SJM46902.1"/>
    <property type="molecule type" value="Genomic_DNA"/>
</dbReference>
<gene>
    <name evidence="2" type="ORF">FM101_00670</name>
</gene>
<evidence type="ECO:0000256" key="1">
    <source>
        <dbReference type="SAM" id="Phobius"/>
    </source>
</evidence>
<dbReference type="PANTHER" id="PTHR40078">
    <property type="entry name" value="INTEGRAL MEMBRANE PROTEIN-RELATED"/>
    <property type="match status" value="1"/>
</dbReference>
<feature type="transmembrane region" description="Helical" evidence="1">
    <location>
        <begin position="92"/>
        <end position="113"/>
    </location>
</feature>
<keyword evidence="1" id="KW-1133">Transmembrane helix</keyword>
<organism evidence="2 3">
    <name type="scientific">Arthrobacter rhombi</name>
    <dbReference type="NCBI Taxonomy" id="71253"/>
    <lineage>
        <taxon>Bacteria</taxon>
        <taxon>Bacillati</taxon>
        <taxon>Actinomycetota</taxon>
        <taxon>Actinomycetes</taxon>
        <taxon>Micrococcales</taxon>
        <taxon>Micrococcaceae</taxon>
        <taxon>Arthrobacter</taxon>
    </lineage>
</organism>
<dbReference type="Proteomes" id="UP000195913">
    <property type="component" value="Unassembled WGS sequence"/>
</dbReference>
<reference evidence="2 3" key="1">
    <citation type="submission" date="2017-02" db="EMBL/GenBank/DDBJ databases">
        <authorList>
            <person name="Peterson S.W."/>
        </authorList>
    </citation>
    <scope>NUCLEOTIDE SEQUENCE [LARGE SCALE GENOMIC DNA]</scope>
    <source>
        <strain evidence="2 3">B Ar 00.02</strain>
    </source>
</reference>
<feature type="transmembrane region" description="Helical" evidence="1">
    <location>
        <begin position="119"/>
        <end position="141"/>
    </location>
</feature>
<accession>A0A1R4ETF6</accession>
<sequence length="225" mass="23787">MPSAARPVLLPLTPLQQLRAGRLPSRFVRLFIGLTFFGVAMGAFVRAGLGVAPWDVLHLGLARHIPLSLGTIIIIVGLLVLLAWIPLRQWPGVGTIANAIWIGISADFTLWLLPEIHGLALQVAVIAVALLINGLGGALYIGSQFGAGPRDGLMTGLHLRTGWSLRLIRTGIEVTVLVIGWLLGGTVGVGTVAYALLIGPSTQFFLRWTVVDLADGTALESTVNG</sequence>
<evidence type="ECO:0000313" key="3">
    <source>
        <dbReference type="Proteomes" id="UP000195913"/>
    </source>
</evidence>
<dbReference type="RefSeq" id="WP_086993971.1">
    <property type="nucleotide sequence ID" value="NZ_FUHW01000004.1"/>
</dbReference>
<dbReference type="InterPro" id="IPR038750">
    <property type="entry name" value="YczE/YyaS-like"/>
</dbReference>
<protein>
    <submittedName>
        <fullName evidence="2">Membrane protein</fullName>
    </submittedName>
</protein>
<dbReference type="Pfam" id="PF19700">
    <property type="entry name" value="DUF6198"/>
    <property type="match status" value="1"/>
</dbReference>
<name>A0A1R4ETF6_9MICC</name>
<keyword evidence="1" id="KW-0812">Transmembrane</keyword>
<dbReference type="PANTHER" id="PTHR40078:SF1">
    <property type="entry name" value="INTEGRAL MEMBRANE PROTEIN"/>
    <property type="match status" value="1"/>
</dbReference>
<keyword evidence="1" id="KW-0472">Membrane</keyword>
<keyword evidence="3" id="KW-1185">Reference proteome</keyword>
<feature type="transmembrane region" description="Helical" evidence="1">
    <location>
        <begin position="174"/>
        <end position="197"/>
    </location>
</feature>